<comment type="caution">
    <text evidence="1">The sequence shown here is derived from an EMBL/GenBank/DDBJ whole genome shotgun (WGS) entry which is preliminary data.</text>
</comment>
<proteinExistence type="predicted"/>
<gene>
    <name evidence="1" type="ORF">GCM10023191_097540</name>
</gene>
<evidence type="ECO:0000313" key="1">
    <source>
        <dbReference type="EMBL" id="GAA4520502.1"/>
    </source>
</evidence>
<keyword evidence="2" id="KW-1185">Reference proteome</keyword>
<reference evidence="2" key="1">
    <citation type="journal article" date="2019" name="Int. J. Syst. Evol. Microbiol.">
        <title>The Global Catalogue of Microorganisms (GCM) 10K type strain sequencing project: providing services to taxonomists for standard genome sequencing and annotation.</title>
        <authorList>
            <consortium name="The Broad Institute Genomics Platform"/>
            <consortium name="The Broad Institute Genome Sequencing Center for Infectious Disease"/>
            <person name="Wu L."/>
            <person name="Ma J."/>
        </authorList>
    </citation>
    <scope>NUCLEOTIDE SEQUENCE [LARGE SCALE GENOMIC DNA]</scope>
    <source>
        <strain evidence="2">JCM 17933</strain>
    </source>
</reference>
<sequence>MGGSAWDYVVPYHEDAAVALSTAQAKAFSEGDYFWAHDGRRSFPERPRPDSVDELWEDPVMQELMTHSVLDMFGVSRPGEEPQICCAAPLSPEVTREVFGAECPTRADYEGAIDVMWDVIQDRGYGCYVVLYRDNVPDEIAFFGVTGD</sequence>
<accession>A0ABP8R7Z6</accession>
<name>A0ABP8R7Z6_9ACTN</name>
<organism evidence="1 2">
    <name type="scientific">Actinoallomurus oryzae</name>
    <dbReference type="NCBI Taxonomy" id="502180"/>
    <lineage>
        <taxon>Bacteria</taxon>
        <taxon>Bacillati</taxon>
        <taxon>Actinomycetota</taxon>
        <taxon>Actinomycetes</taxon>
        <taxon>Streptosporangiales</taxon>
        <taxon>Thermomonosporaceae</taxon>
        <taxon>Actinoallomurus</taxon>
    </lineage>
</organism>
<dbReference type="EMBL" id="BAABHF010000066">
    <property type="protein sequence ID" value="GAA4520502.1"/>
    <property type="molecule type" value="Genomic_DNA"/>
</dbReference>
<protein>
    <submittedName>
        <fullName evidence="1">Uncharacterized protein</fullName>
    </submittedName>
</protein>
<dbReference type="Proteomes" id="UP001500503">
    <property type="component" value="Unassembled WGS sequence"/>
</dbReference>
<evidence type="ECO:0000313" key="2">
    <source>
        <dbReference type="Proteomes" id="UP001500503"/>
    </source>
</evidence>